<reference evidence="3" key="1">
    <citation type="journal article" date="2019" name="Gigascience">
        <title>De novo genome assembly of the endangered Acer yangbiense, a plant species with extremely small populations endemic to Yunnan Province, China.</title>
        <authorList>
            <person name="Yang J."/>
            <person name="Wariss H.M."/>
            <person name="Tao L."/>
            <person name="Zhang R."/>
            <person name="Yun Q."/>
            <person name="Hollingsworth P."/>
            <person name="Dao Z."/>
            <person name="Luo G."/>
            <person name="Guo H."/>
            <person name="Ma Y."/>
            <person name="Sun W."/>
        </authorList>
    </citation>
    <scope>NUCLEOTIDE SEQUENCE [LARGE SCALE GENOMIC DNA]</scope>
    <source>
        <strain evidence="3">cv. br00</strain>
    </source>
</reference>
<dbReference type="Proteomes" id="UP000326939">
    <property type="component" value="Chromosome 5"/>
</dbReference>
<evidence type="ECO:0000313" key="2">
    <source>
        <dbReference type="EMBL" id="KAB5556570.1"/>
    </source>
</evidence>
<dbReference type="EMBL" id="VDCV01000005">
    <property type="protein sequence ID" value="KAB5556570.1"/>
    <property type="molecule type" value="Genomic_DNA"/>
</dbReference>
<name>A0A5N5MN25_9ROSI</name>
<keyword evidence="3" id="KW-1185">Reference proteome</keyword>
<feature type="region of interest" description="Disordered" evidence="1">
    <location>
        <begin position="22"/>
        <end position="70"/>
    </location>
</feature>
<dbReference type="AlphaFoldDB" id="A0A5N5MN25"/>
<protein>
    <submittedName>
        <fullName evidence="2">Uncharacterized protein</fullName>
    </submittedName>
</protein>
<organism evidence="2 3">
    <name type="scientific">Salix brachista</name>
    <dbReference type="NCBI Taxonomy" id="2182728"/>
    <lineage>
        <taxon>Eukaryota</taxon>
        <taxon>Viridiplantae</taxon>
        <taxon>Streptophyta</taxon>
        <taxon>Embryophyta</taxon>
        <taxon>Tracheophyta</taxon>
        <taxon>Spermatophyta</taxon>
        <taxon>Magnoliopsida</taxon>
        <taxon>eudicotyledons</taxon>
        <taxon>Gunneridae</taxon>
        <taxon>Pentapetalae</taxon>
        <taxon>rosids</taxon>
        <taxon>fabids</taxon>
        <taxon>Malpighiales</taxon>
        <taxon>Salicaceae</taxon>
        <taxon>Saliceae</taxon>
        <taxon>Salix</taxon>
    </lineage>
</organism>
<comment type="caution">
    <text evidence="2">The sequence shown here is derived from an EMBL/GenBank/DDBJ whole genome shotgun (WGS) entry which is preliminary data.</text>
</comment>
<proteinExistence type="predicted"/>
<evidence type="ECO:0000313" key="3">
    <source>
        <dbReference type="Proteomes" id="UP000326939"/>
    </source>
</evidence>
<sequence length="70" mass="7430">MEKLAQDLKKGFLSLFEGIRGSRTCQGNEKGEEPTSGSVEEATVHERGIKVAAKGPTRPSVPKGPPPKNA</sequence>
<gene>
    <name evidence="2" type="ORF">DKX38_007479</name>
</gene>
<evidence type="ECO:0000256" key="1">
    <source>
        <dbReference type="SAM" id="MobiDB-lite"/>
    </source>
</evidence>
<accession>A0A5N5MN25</accession>